<organism evidence="9">
    <name type="scientific">Apis mellifera</name>
    <name type="common">Honeybee</name>
    <dbReference type="NCBI Taxonomy" id="7460"/>
    <lineage>
        <taxon>Eukaryota</taxon>
        <taxon>Metazoa</taxon>
        <taxon>Ecdysozoa</taxon>
        <taxon>Arthropoda</taxon>
        <taxon>Hexapoda</taxon>
        <taxon>Insecta</taxon>
        <taxon>Pterygota</taxon>
        <taxon>Neoptera</taxon>
        <taxon>Endopterygota</taxon>
        <taxon>Hymenoptera</taxon>
        <taxon>Apocrita</taxon>
        <taxon>Aculeata</taxon>
        <taxon>Apoidea</taxon>
        <taxon>Anthophila</taxon>
        <taxon>Apidae</taxon>
        <taxon>Apis</taxon>
    </lineage>
</organism>
<keyword evidence="10" id="KW-1185">Reference proteome</keyword>
<dbReference type="GeneID" id="727254"/>
<dbReference type="SUPFAM" id="SSF56024">
    <property type="entry name" value="Phospholipase D/nuclease"/>
    <property type="match status" value="1"/>
</dbReference>
<dbReference type="Proteomes" id="UP000005203">
    <property type="component" value="Linkage group LG14"/>
</dbReference>
<feature type="transmembrane region" description="Helical" evidence="7">
    <location>
        <begin position="12"/>
        <end position="29"/>
    </location>
</feature>
<evidence type="ECO:0000256" key="1">
    <source>
        <dbReference type="ARBA" id="ARBA00022801"/>
    </source>
</evidence>
<dbReference type="KEGG" id="ame:727254"/>
<dbReference type="PANTHER" id="PTHR43856:SF1">
    <property type="entry name" value="MITOCHONDRIAL CARDIOLIPIN HYDROLASE"/>
    <property type="match status" value="1"/>
</dbReference>
<evidence type="ECO:0000256" key="6">
    <source>
        <dbReference type="ARBA" id="ARBA00043167"/>
    </source>
</evidence>
<keyword evidence="3" id="KW-0443">Lipid metabolism</keyword>
<keyword evidence="1 11" id="KW-0378">Hydrolase</keyword>
<evidence type="ECO:0000256" key="5">
    <source>
        <dbReference type="ARBA" id="ARBA00040549"/>
    </source>
</evidence>
<evidence type="ECO:0000256" key="7">
    <source>
        <dbReference type="SAM" id="Phobius"/>
    </source>
</evidence>
<dbReference type="PROSITE" id="PS50035">
    <property type="entry name" value="PLD"/>
    <property type="match status" value="1"/>
</dbReference>
<evidence type="ECO:0000313" key="13">
    <source>
        <dbReference type="RefSeq" id="XP_016771643.1"/>
    </source>
</evidence>
<evidence type="ECO:0000313" key="12">
    <source>
        <dbReference type="RefSeq" id="XP_016771642.1"/>
    </source>
</evidence>
<dbReference type="EnsemblMetazoa" id="XM_016916152">
    <property type="protein sequence ID" value="XP_016771641"/>
    <property type="gene ID" value="LOC727254"/>
</dbReference>
<dbReference type="EnsemblMetazoa" id="XM_016916153">
    <property type="protein sequence ID" value="XP_016771642"/>
    <property type="gene ID" value="LOC727254"/>
</dbReference>
<dbReference type="InterPro" id="IPR001736">
    <property type="entry name" value="PLipase_D/transphosphatidylase"/>
</dbReference>
<dbReference type="SMART" id="SM00155">
    <property type="entry name" value="PLDc"/>
    <property type="match status" value="1"/>
</dbReference>
<keyword evidence="7" id="KW-0472">Membrane</keyword>
<dbReference type="RefSeq" id="XP_016771641.1">
    <property type="nucleotide sequence ID" value="XM_016916152.2"/>
</dbReference>
<evidence type="ECO:0000313" key="9">
    <source>
        <dbReference type="EnsemblMetazoa" id="XP_016771642"/>
    </source>
</evidence>
<dbReference type="RefSeq" id="XP_016771642.1">
    <property type="nucleotide sequence ID" value="XM_016916153.2"/>
</dbReference>
<dbReference type="InterPro" id="IPR051406">
    <property type="entry name" value="PLD_domain"/>
</dbReference>
<evidence type="ECO:0000256" key="3">
    <source>
        <dbReference type="ARBA" id="ARBA00023098"/>
    </source>
</evidence>
<dbReference type="InterPro" id="IPR025202">
    <property type="entry name" value="PLD-like_dom"/>
</dbReference>
<evidence type="ECO:0000313" key="11">
    <source>
        <dbReference type="RefSeq" id="XP_016771641.1"/>
    </source>
</evidence>
<evidence type="ECO:0000256" key="4">
    <source>
        <dbReference type="ARBA" id="ARBA00038012"/>
    </source>
</evidence>
<sequence>MIFNKEMKNNKIFLVGGIIFASEIIWYLYKKVHNLWIKSRSTCKDLKTNIHESKQDISEVMFFTKESSFCRTHLTNKEICLKDTCSVQYLRKLENYINRAKESLDICMYMLTCQLLSNAIVNAHKRGVLVRIIMDRSMACNEAAQTALFYRNGITIRLEYYVGLMHHKFAIVDNDILITGSTNWTMSAFFGNFDHVIVTNQHSLVKPFIDEFDRLWKTFPNSQENIECPAEFSVK</sequence>
<dbReference type="GO" id="GO:0016891">
    <property type="term" value="F:RNA endonuclease activity producing 5'-phosphomonoesters, hydrolytic mechanism"/>
    <property type="evidence" value="ECO:0007669"/>
    <property type="project" value="TreeGrafter"/>
</dbReference>
<dbReference type="PANTHER" id="PTHR43856">
    <property type="entry name" value="CARDIOLIPIN HYDROLASE"/>
    <property type="match status" value="1"/>
</dbReference>
<accession>A0A7M7IJP3</accession>
<dbReference type="GO" id="GO:0005739">
    <property type="term" value="C:mitochondrion"/>
    <property type="evidence" value="ECO:0007669"/>
    <property type="project" value="TreeGrafter"/>
</dbReference>
<dbReference type="Gene3D" id="3.30.870.10">
    <property type="entry name" value="Endonuclease Chain A"/>
    <property type="match status" value="1"/>
</dbReference>
<keyword evidence="7" id="KW-1133">Transmembrane helix</keyword>
<dbReference type="EnsemblMetazoa" id="XM_016916154">
    <property type="protein sequence ID" value="XP_016771643"/>
    <property type="gene ID" value="LOC727254"/>
</dbReference>
<feature type="domain" description="PLD phosphodiesterase" evidence="8">
    <location>
        <begin position="161"/>
        <end position="188"/>
    </location>
</feature>
<evidence type="ECO:0000256" key="2">
    <source>
        <dbReference type="ARBA" id="ARBA00022963"/>
    </source>
</evidence>
<keyword evidence="7" id="KW-0812">Transmembrane</keyword>
<accession>A0A7M7IM31</accession>
<dbReference type="Pfam" id="PF13091">
    <property type="entry name" value="PLDc_2"/>
    <property type="match status" value="1"/>
</dbReference>
<reference evidence="9" key="1">
    <citation type="submission" date="2021-01" db="UniProtKB">
        <authorList>
            <consortium name="EnsemblMetazoa"/>
        </authorList>
    </citation>
    <scope>IDENTIFICATION</scope>
    <source>
        <strain evidence="9">DH4</strain>
    </source>
</reference>
<accession>A0A8B7KPU8</accession>
<dbReference type="GO" id="GO:0034587">
    <property type="term" value="P:piRNA processing"/>
    <property type="evidence" value="ECO:0007669"/>
    <property type="project" value="TreeGrafter"/>
</dbReference>
<reference evidence="11 12" key="2">
    <citation type="submission" date="2025-04" db="UniProtKB">
        <authorList>
            <consortium name="RefSeq"/>
        </authorList>
    </citation>
    <scope>IDENTIFICATION</scope>
    <source>
        <strain evidence="11 12">DH4</strain>
        <tissue evidence="11 12">Whole body</tissue>
    </source>
</reference>
<name>A0A7M7IJP3_APIME</name>
<dbReference type="OrthoDB" id="5205528at2759"/>
<evidence type="ECO:0000313" key="10">
    <source>
        <dbReference type="Proteomes" id="UP000005203"/>
    </source>
</evidence>
<keyword evidence="2" id="KW-0442">Lipid degradation</keyword>
<comment type="similarity">
    <text evidence="4">Belongs to the phospholipase D family. MitoPLD/Zucchini subfamily.</text>
</comment>
<protein>
    <recommendedName>
        <fullName evidence="5">Mitochondrial cardiolipin hydrolase</fullName>
    </recommendedName>
    <alternativeName>
        <fullName evidence="6">Mitochondrial phospholipase</fullName>
    </alternativeName>
</protein>
<proteinExistence type="inferred from homology"/>
<dbReference type="RefSeq" id="XP_016771643.1">
    <property type="nucleotide sequence ID" value="XM_016916154.2"/>
</dbReference>
<dbReference type="GO" id="GO:0016042">
    <property type="term" value="P:lipid catabolic process"/>
    <property type="evidence" value="ECO:0007669"/>
    <property type="project" value="UniProtKB-KW"/>
</dbReference>
<dbReference type="CTD" id="34609"/>
<evidence type="ECO:0000259" key="8">
    <source>
        <dbReference type="PROSITE" id="PS50035"/>
    </source>
</evidence>
<dbReference type="AlphaFoldDB" id="A0A7M7IJP3"/>
<gene>
    <name evidence="11 12 13" type="primary">LOC727254</name>
</gene>
<accession>A0A8B7KQ01</accession>